<feature type="binding site" evidence="1">
    <location>
        <position position="69"/>
    </location>
    <ligand>
        <name>Mg(2+)</name>
        <dbReference type="ChEBI" id="CHEBI:18420"/>
        <label>1</label>
    </ligand>
</feature>
<keyword evidence="1" id="KW-0472">Membrane</keyword>
<dbReference type="Proteomes" id="UP000254253">
    <property type="component" value="Unassembled WGS sequence"/>
</dbReference>
<dbReference type="GO" id="GO:0008441">
    <property type="term" value="F:3'(2'),5'-bisphosphate nucleotidase activity"/>
    <property type="evidence" value="ECO:0007669"/>
    <property type="project" value="UniProtKB-UniRule"/>
</dbReference>
<evidence type="ECO:0000256" key="1">
    <source>
        <dbReference type="HAMAP-Rule" id="MF_02095"/>
    </source>
</evidence>
<dbReference type="EC" id="3.1.3.7" evidence="1"/>
<dbReference type="PRINTS" id="PR00377">
    <property type="entry name" value="IMPHPHTASES"/>
</dbReference>
<feature type="binding site" evidence="2">
    <location>
        <position position="91"/>
    </location>
    <ligand>
        <name>Mg(2+)</name>
        <dbReference type="ChEBI" id="CHEBI:18420"/>
        <label>1</label>
        <note>catalytic</note>
    </ligand>
</feature>
<dbReference type="Pfam" id="PF00459">
    <property type="entry name" value="Inositol_P"/>
    <property type="match status" value="1"/>
</dbReference>
<dbReference type="GO" id="GO:0005886">
    <property type="term" value="C:plasma membrane"/>
    <property type="evidence" value="ECO:0007669"/>
    <property type="project" value="UniProtKB-SubCell"/>
</dbReference>
<feature type="binding site" evidence="1">
    <location>
        <position position="69"/>
    </location>
    <ligand>
        <name>substrate</name>
    </ligand>
</feature>
<dbReference type="InterPro" id="IPR000760">
    <property type="entry name" value="Inositol_monophosphatase-like"/>
</dbReference>
<dbReference type="PANTHER" id="PTHR43028:SF7">
    <property type="entry name" value="3'(2'),5'-BISPHOSPHATE NUCLEOTIDASE CYSQ"/>
    <property type="match status" value="1"/>
</dbReference>
<evidence type="ECO:0000313" key="3">
    <source>
        <dbReference type="EMBL" id="SUT93977.1"/>
    </source>
</evidence>
<comment type="similarity">
    <text evidence="1">Belongs to the inositol monophosphatase superfamily. CysQ family.</text>
</comment>
<protein>
    <recommendedName>
        <fullName evidence="1">3'(2'),5'-bisphosphate nucleotidase CysQ</fullName>
        <ecNumber evidence="1">3.1.3.7</ecNumber>
    </recommendedName>
    <alternativeName>
        <fullName evidence="1">3'(2'),5-bisphosphonucleoside 3'(2')-phosphohydrolase</fullName>
    </alternativeName>
    <alternativeName>
        <fullName evidence="1">3'-phosphoadenosine 5'-phosphate phosphatase</fullName>
        <shortName evidence="1">PAP phosphatase</shortName>
    </alternativeName>
</protein>
<dbReference type="CDD" id="cd01638">
    <property type="entry name" value="CysQ"/>
    <property type="match status" value="1"/>
</dbReference>
<dbReference type="Gene3D" id="3.30.540.10">
    <property type="entry name" value="Fructose-1,6-Bisphosphatase, subunit A, domain 1"/>
    <property type="match status" value="1"/>
</dbReference>
<reference evidence="3 4" key="1">
    <citation type="submission" date="2018-06" db="EMBL/GenBank/DDBJ databases">
        <authorList>
            <consortium name="Pathogen Informatics"/>
            <person name="Doyle S."/>
        </authorList>
    </citation>
    <scope>NUCLEOTIDE SEQUENCE [LARGE SCALE GENOMIC DNA]</scope>
    <source>
        <strain evidence="3 4">NCTC4191</strain>
    </source>
</reference>
<keyword evidence="4" id="KW-1185">Reference proteome</keyword>
<dbReference type="SUPFAM" id="SSF56655">
    <property type="entry name" value="Carbohydrate phosphatase"/>
    <property type="match status" value="1"/>
</dbReference>
<organism evidence="3 4">
    <name type="scientific">Actinobacillus lignieresii</name>
    <dbReference type="NCBI Taxonomy" id="720"/>
    <lineage>
        <taxon>Bacteria</taxon>
        <taxon>Pseudomonadati</taxon>
        <taxon>Pseudomonadota</taxon>
        <taxon>Gammaproteobacteria</taxon>
        <taxon>Pasteurellales</taxon>
        <taxon>Pasteurellaceae</taxon>
        <taxon>Actinobacillus</taxon>
    </lineage>
</organism>
<dbReference type="HAMAP" id="MF_02095">
    <property type="entry name" value="CysQ"/>
    <property type="match status" value="1"/>
</dbReference>
<feature type="binding site" evidence="2">
    <location>
        <position position="69"/>
    </location>
    <ligand>
        <name>Mg(2+)</name>
        <dbReference type="ChEBI" id="CHEBI:18420"/>
        <label>1</label>
        <note>catalytic</note>
    </ligand>
</feature>
<keyword evidence="1 3" id="KW-0378">Hydrolase</keyword>
<dbReference type="PANTHER" id="PTHR43028">
    <property type="entry name" value="3'(2'),5'-BISPHOSPHATE NUCLEOTIDASE 1"/>
    <property type="match status" value="1"/>
</dbReference>
<feature type="binding site" evidence="1">
    <location>
        <position position="216"/>
    </location>
    <ligand>
        <name>substrate</name>
    </ligand>
</feature>
<comment type="subcellular location">
    <subcellularLocation>
        <location evidence="1">Cell inner membrane</location>
        <topology evidence="1">Peripheral membrane protein</topology>
        <orientation evidence="1">Cytoplasmic side</orientation>
    </subcellularLocation>
</comment>
<feature type="binding site" evidence="1">
    <location>
        <position position="89"/>
    </location>
    <ligand>
        <name>Mg(2+)</name>
        <dbReference type="ChEBI" id="CHEBI:18420"/>
        <label>2</label>
    </ligand>
</feature>
<proteinExistence type="inferred from homology"/>
<evidence type="ECO:0000256" key="2">
    <source>
        <dbReference type="PIRSR" id="PIRSR600760-2"/>
    </source>
</evidence>
<comment type="function">
    <text evidence="1">Converts adenosine-3',5'-bisphosphate (PAP) to AMP.</text>
</comment>
<keyword evidence="1 2" id="KW-0460">Magnesium</keyword>
<feature type="binding site" evidence="1">
    <location>
        <position position="89"/>
    </location>
    <ligand>
        <name>Mg(2+)</name>
        <dbReference type="ChEBI" id="CHEBI:18420"/>
        <label>1</label>
    </ligand>
</feature>
<accession>A0A380U1L4</accession>
<dbReference type="AlphaFoldDB" id="A0A380U1L4"/>
<dbReference type="GO" id="GO:0000287">
    <property type="term" value="F:magnesium ion binding"/>
    <property type="evidence" value="ECO:0007669"/>
    <property type="project" value="UniProtKB-UniRule"/>
</dbReference>
<comment type="cofactor">
    <cofactor evidence="1 2">
        <name>Mg(2+)</name>
        <dbReference type="ChEBI" id="CHEBI:18420"/>
    </cofactor>
</comment>
<gene>
    <name evidence="1 3" type="primary">cysQ</name>
    <name evidence="3" type="ORF">NCTC4191_01442</name>
</gene>
<dbReference type="InterPro" id="IPR006240">
    <property type="entry name" value="CysQ"/>
</dbReference>
<feature type="binding site" evidence="1">
    <location>
        <position position="92"/>
    </location>
    <ligand>
        <name>Mg(2+)</name>
        <dbReference type="ChEBI" id="CHEBI:18420"/>
        <label>2</label>
    </ligand>
</feature>
<feature type="binding site" evidence="1">
    <location>
        <position position="216"/>
    </location>
    <ligand>
        <name>Mg(2+)</name>
        <dbReference type="ChEBI" id="CHEBI:18420"/>
        <label>2</label>
    </ligand>
</feature>
<dbReference type="NCBIfam" id="TIGR01331">
    <property type="entry name" value="bisphos_cysQ"/>
    <property type="match status" value="1"/>
</dbReference>
<dbReference type="RefSeq" id="WP_115590680.1">
    <property type="nucleotide sequence ID" value="NZ_LR134169.1"/>
</dbReference>
<evidence type="ECO:0000313" key="4">
    <source>
        <dbReference type="Proteomes" id="UP000254253"/>
    </source>
</evidence>
<feature type="binding site" evidence="2">
    <location>
        <position position="89"/>
    </location>
    <ligand>
        <name>Mg(2+)</name>
        <dbReference type="ChEBI" id="CHEBI:18420"/>
        <label>1</label>
        <note>catalytic</note>
    </ligand>
</feature>
<keyword evidence="1 2" id="KW-0479">Metal-binding</keyword>
<feature type="binding site" evidence="1">
    <location>
        <begin position="91"/>
        <end position="94"/>
    </location>
    <ligand>
        <name>substrate</name>
    </ligand>
</feature>
<feature type="binding site" evidence="2">
    <location>
        <position position="216"/>
    </location>
    <ligand>
        <name>Mg(2+)</name>
        <dbReference type="ChEBI" id="CHEBI:18420"/>
        <label>1</label>
        <note>catalytic</note>
    </ligand>
</feature>
<comment type="catalytic activity">
    <reaction evidence="1">
        <text>adenosine 3',5'-bisphosphate + H2O = AMP + phosphate</text>
        <dbReference type="Rhea" id="RHEA:10040"/>
        <dbReference type="ChEBI" id="CHEBI:15377"/>
        <dbReference type="ChEBI" id="CHEBI:43474"/>
        <dbReference type="ChEBI" id="CHEBI:58343"/>
        <dbReference type="ChEBI" id="CHEBI:456215"/>
        <dbReference type="EC" id="3.1.3.7"/>
    </reaction>
</comment>
<keyword evidence="1" id="KW-0997">Cell inner membrane</keyword>
<dbReference type="InterPro" id="IPR050725">
    <property type="entry name" value="CysQ/Inositol_MonoPase"/>
</dbReference>
<dbReference type="EMBL" id="UFRN01000002">
    <property type="protein sequence ID" value="SUT93977.1"/>
    <property type="molecule type" value="Genomic_DNA"/>
</dbReference>
<feature type="binding site" evidence="1">
    <location>
        <position position="91"/>
    </location>
    <ligand>
        <name>Mg(2+)</name>
        <dbReference type="ChEBI" id="CHEBI:18420"/>
        <label>1</label>
    </ligand>
</feature>
<name>A0A380U1L4_ACTLI</name>
<keyword evidence="1" id="KW-1003">Cell membrane</keyword>
<dbReference type="Gene3D" id="3.40.190.80">
    <property type="match status" value="1"/>
</dbReference>
<dbReference type="GO" id="GO:0000103">
    <property type="term" value="P:sulfate assimilation"/>
    <property type="evidence" value="ECO:0007669"/>
    <property type="project" value="TreeGrafter"/>
</dbReference>
<sequence length="271" mass="30484">MQPLNSTLLEAVKRIAIEAGEHLKRFYQCSVQVKIKADHTPVTEADLFISQFVTEKLRQLTPDVPILSEENCNIALADRQTWQEYWIIDPLDGTQQFIDRTDQFSVVIGLVQDHRPVLGVIHSPILAKTYFAMAGKGAFLQENGEIRPLVGHQGLLQDNRLKITMGASAQQAVLNSVDKSYQAEIFQYGSSSLKAGLLAEGKADCYVRFGDTGEWDTAVAEVLLSEVGGKIFNLKFEPLTYNQRSTFINPYFVMVADKHLAWEQIFRFNAQ</sequence>
<feature type="binding site" evidence="2">
    <location>
        <position position="92"/>
    </location>
    <ligand>
        <name>Mg(2+)</name>
        <dbReference type="ChEBI" id="CHEBI:18420"/>
        <label>1</label>
        <note>catalytic</note>
    </ligand>
</feature>
<dbReference type="GO" id="GO:0050427">
    <property type="term" value="P:3'-phosphoadenosine 5'-phosphosulfate metabolic process"/>
    <property type="evidence" value="ECO:0007669"/>
    <property type="project" value="TreeGrafter"/>
</dbReference>